<dbReference type="GO" id="GO:0008360">
    <property type="term" value="P:regulation of cell shape"/>
    <property type="evidence" value="ECO:0007669"/>
    <property type="project" value="UniProtKB-KW"/>
</dbReference>
<evidence type="ECO:0000256" key="3">
    <source>
        <dbReference type="ARBA" id="ARBA00022801"/>
    </source>
</evidence>
<feature type="domain" description="Peptidase S11 D-alanyl-D-alanine carboxypeptidase A N-terminal" evidence="10">
    <location>
        <begin position="28"/>
        <end position="248"/>
    </location>
</feature>
<organism evidence="11 12">
    <name type="scientific">Saliterribacillus persicus</name>
    <dbReference type="NCBI Taxonomy" id="930114"/>
    <lineage>
        <taxon>Bacteria</taxon>
        <taxon>Bacillati</taxon>
        <taxon>Bacillota</taxon>
        <taxon>Bacilli</taxon>
        <taxon>Bacillales</taxon>
        <taxon>Bacillaceae</taxon>
        <taxon>Saliterribacillus</taxon>
    </lineage>
</organism>
<keyword evidence="6" id="KW-0961">Cell wall biogenesis/degradation</keyword>
<dbReference type="EMBL" id="QPJJ01000012">
    <property type="protein sequence ID" value="RCW64868.1"/>
    <property type="molecule type" value="Genomic_DNA"/>
</dbReference>
<dbReference type="AlphaFoldDB" id="A0A368XCY4"/>
<dbReference type="SUPFAM" id="SSF56601">
    <property type="entry name" value="beta-lactamase/transpeptidase-like"/>
    <property type="match status" value="1"/>
</dbReference>
<reference evidence="11 12" key="1">
    <citation type="submission" date="2018-07" db="EMBL/GenBank/DDBJ databases">
        <title>Genomic Encyclopedia of Type Strains, Phase IV (KMG-IV): sequencing the most valuable type-strain genomes for metagenomic binning, comparative biology and taxonomic classification.</title>
        <authorList>
            <person name="Goeker M."/>
        </authorList>
    </citation>
    <scope>NUCLEOTIDE SEQUENCE [LARGE SCALE GENOMIC DNA]</scope>
    <source>
        <strain evidence="11 12">DSM 27696</strain>
    </source>
</reference>
<evidence type="ECO:0000313" key="11">
    <source>
        <dbReference type="EMBL" id="RCW64868.1"/>
    </source>
</evidence>
<evidence type="ECO:0000256" key="2">
    <source>
        <dbReference type="ARBA" id="ARBA00022729"/>
    </source>
</evidence>
<dbReference type="PRINTS" id="PR00725">
    <property type="entry name" value="DADACBPTASE1"/>
</dbReference>
<dbReference type="Pfam" id="PF00768">
    <property type="entry name" value="Peptidase_S11"/>
    <property type="match status" value="1"/>
</dbReference>
<keyword evidence="3" id="KW-0378">Hydrolase</keyword>
<dbReference type="Proteomes" id="UP000252585">
    <property type="component" value="Unassembled WGS sequence"/>
</dbReference>
<feature type="binding site" evidence="8">
    <location>
        <position position="218"/>
    </location>
    <ligand>
        <name>substrate</name>
    </ligand>
</feature>
<keyword evidence="4" id="KW-0133">Cell shape</keyword>
<dbReference type="GO" id="GO:0009002">
    <property type="term" value="F:serine-type D-Ala-D-Ala carboxypeptidase activity"/>
    <property type="evidence" value="ECO:0007669"/>
    <property type="project" value="InterPro"/>
</dbReference>
<name>A0A368XCY4_9BACI</name>
<keyword evidence="12" id="KW-1185">Reference proteome</keyword>
<evidence type="ECO:0000256" key="6">
    <source>
        <dbReference type="ARBA" id="ARBA00023316"/>
    </source>
</evidence>
<dbReference type="InterPro" id="IPR012338">
    <property type="entry name" value="Beta-lactam/transpept-like"/>
</dbReference>
<sequence>MRFNKIILCILCSFFMVNLIPLKTYATINVSAEKAILIDQSSGRILYKKNHEDQTLIASITKIMTAIIAIESGKLHEKTTISSNAIKTEGSSIYLKENDRLSIQDLTYGLMLRSGNDAAIAIAEHIGGSEEGFVLLMNEKAEWLGMEDTSFANPHGLDEENHFSSAYDMALLTQYAMKNDIFKKIFSTKTYKSQSIEYPWINKNKLLTRLYESSTGGKTGYTKAAGRTLISTAEKNGQSLIAVTINAPDDWNDHIYLFEWGFTNYKKQKIPEKNKFRIHIRESNEVIEGEIKDSLLVPLTENESENISTKIILSPHYKDKQIIGTKKFYIDEEFIAKLPIYKISEKKERKSFFELFNTTIDLFLGDQNG</sequence>
<dbReference type="OrthoDB" id="9791132at2"/>
<dbReference type="PANTHER" id="PTHR21581">
    <property type="entry name" value="D-ALANYL-D-ALANINE CARBOXYPEPTIDASE"/>
    <property type="match status" value="1"/>
</dbReference>
<keyword evidence="11" id="KW-0645">Protease</keyword>
<dbReference type="GO" id="GO:0009252">
    <property type="term" value="P:peptidoglycan biosynthetic process"/>
    <property type="evidence" value="ECO:0007669"/>
    <property type="project" value="UniProtKB-KW"/>
</dbReference>
<keyword evidence="2" id="KW-0732">Signal</keyword>
<dbReference type="GO" id="GO:0071555">
    <property type="term" value="P:cell wall organization"/>
    <property type="evidence" value="ECO:0007669"/>
    <property type="project" value="UniProtKB-KW"/>
</dbReference>
<evidence type="ECO:0000256" key="5">
    <source>
        <dbReference type="ARBA" id="ARBA00022984"/>
    </source>
</evidence>
<proteinExistence type="inferred from homology"/>
<gene>
    <name evidence="11" type="ORF">DFR57_11245</name>
</gene>
<comment type="similarity">
    <text evidence="1 9">Belongs to the peptidase S11 family.</text>
</comment>
<feature type="active site" description="Proton acceptor" evidence="7">
    <location>
        <position position="62"/>
    </location>
</feature>
<keyword evidence="11" id="KW-0121">Carboxypeptidase</keyword>
<accession>A0A368XCY4</accession>
<dbReference type="PANTHER" id="PTHR21581:SF33">
    <property type="entry name" value="D-ALANYL-D-ALANINE CARBOXYPEPTIDASE DACB"/>
    <property type="match status" value="1"/>
</dbReference>
<protein>
    <submittedName>
        <fullName evidence="11">D-alanyl-D-alanine carboxypeptidase</fullName>
    </submittedName>
</protein>
<comment type="caution">
    <text evidence="11">The sequence shown here is derived from an EMBL/GenBank/DDBJ whole genome shotgun (WGS) entry which is preliminary data.</text>
</comment>
<feature type="active site" evidence="7">
    <location>
        <position position="114"/>
    </location>
</feature>
<dbReference type="InterPro" id="IPR001967">
    <property type="entry name" value="Peptidase_S11_N"/>
</dbReference>
<evidence type="ECO:0000256" key="7">
    <source>
        <dbReference type="PIRSR" id="PIRSR618044-1"/>
    </source>
</evidence>
<dbReference type="InterPro" id="IPR018044">
    <property type="entry name" value="Peptidase_S11"/>
</dbReference>
<evidence type="ECO:0000256" key="8">
    <source>
        <dbReference type="PIRSR" id="PIRSR618044-2"/>
    </source>
</evidence>
<evidence type="ECO:0000256" key="9">
    <source>
        <dbReference type="RuleBase" id="RU004016"/>
    </source>
</evidence>
<keyword evidence="5" id="KW-0573">Peptidoglycan synthesis</keyword>
<feature type="active site" description="Acyl-ester intermediate" evidence="7">
    <location>
        <position position="59"/>
    </location>
</feature>
<evidence type="ECO:0000313" key="12">
    <source>
        <dbReference type="Proteomes" id="UP000252585"/>
    </source>
</evidence>
<evidence type="ECO:0000256" key="4">
    <source>
        <dbReference type="ARBA" id="ARBA00022960"/>
    </source>
</evidence>
<dbReference type="GO" id="GO:0006508">
    <property type="term" value="P:proteolysis"/>
    <property type="evidence" value="ECO:0007669"/>
    <property type="project" value="InterPro"/>
</dbReference>
<dbReference type="Gene3D" id="3.40.710.10">
    <property type="entry name" value="DD-peptidase/beta-lactamase superfamily"/>
    <property type="match status" value="1"/>
</dbReference>
<evidence type="ECO:0000259" key="10">
    <source>
        <dbReference type="Pfam" id="PF00768"/>
    </source>
</evidence>
<evidence type="ECO:0000256" key="1">
    <source>
        <dbReference type="ARBA" id="ARBA00007164"/>
    </source>
</evidence>
<dbReference type="RefSeq" id="WP_114353755.1">
    <property type="nucleotide sequence ID" value="NZ_QPJJ01000012.1"/>
</dbReference>